<dbReference type="GeneID" id="99678113"/>
<dbReference type="Pfam" id="PF09388">
    <property type="entry name" value="SpoOE-like"/>
    <property type="match status" value="1"/>
</dbReference>
<dbReference type="RefSeq" id="WP_021621295.1">
    <property type="nucleotide sequence ID" value="NZ_CABKST010000128.1"/>
</dbReference>
<comment type="caution">
    <text evidence="1">The sequence shown here is derived from an EMBL/GenBank/DDBJ whole genome shotgun (WGS) entry which is preliminary data.</text>
</comment>
<dbReference type="InterPro" id="IPR037208">
    <property type="entry name" value="Spo0E-like_sf"/>
</dbReference>
<evidence type="ECO:0000313" key="1">
    <source>
        <dbReference type="EMBL" id="NME99291.1"/>
    </source>
</evidence>
<dbReference type="Proteomes" id="UP000561326">
    <property type="component" value="Unassembled WGS sequence"/>
</dbReference>
<protein>
    <submittedName>
        <fullName evidence="1">Aspartyl-phosphate phosphatase Spo0E family protein</fullName>
    </submittedName>
</protein>
<dbReference type="GO" id="GO:0043937">
    <property type="term" value="P:regulation of sporulation"/>
    <property type="evidence" value="ECO:0007669"/>
    <property type="project" value="InterPro"/>
</dbReference>
<dbReference type="OrthoDB" id="2627535at2"/>
<evidence type="ECO:0000313" key="2">
    <source>
        <dbReference type="Proteomes" id="UP000561326"/>
    </source>
</evidence>
<dbReference type="Gene3D" id="4.10.280.10">
    <property type="entry name" value="Helix-loop-helix DNA-binding domain"/>
    <property type="match status" value="1"/>
</dbReference>
<dbReference type="AlphaFoldDB" id="A0A848CWG4"/>
<sequence length="57" mass="6850">MKRKERLLYQIEEARTELNSLAKTKALTEPQVLKVSRKLDILLNEYNRYVKEDRGRT</sequence>
<dbReference type="GO" id="GO:0046983">
    <property type="term" value="F:protein dimerization activity"/>
    <property type="evidence" value="ECO:0007669"/>
    <property type="project" value="InterPro"/>
</dbReference>
<name>A0A848CWG4_ANEAE</name>
<gene>
    <name evidence="1" type="ORF">HF838_13570</name>
</gene>
<dbReference type="EMBL" id="JABAGO010000025">
    <property type="protein sequence ID" value="NME99291.1"/>
    <property type="molecule type" value="Genomic_DNA"/>
</dbReference>
<organism evidence="1 2">
    <name type="scientific">Aneurinibacillus aneurinilyticus</name>
    <name type="common">Bacillus aneurinolyticus</name>
    <dbReference type="NCBI Taxonomy" id="1391"/>
    <lineage>
        <taxon>Bacteria</taxon>
        <taxon>Bacillati</taxon>
        <taxon>Bacillota</taxon>
        <taxon>Bacilli</taxon>
        <taxon>Bacillales</taxon>
        <taxon>Paenibacillaceae</taxon>
        <taxon>Aneurinibacillus group</taxon>
        <taxon>Aneurinibacillus</taxon>
    </lineage>
</organism>
<dbReference type="InterPro" id="IPR036638">
    <property type="entry name" value="HLH_DNA-bd_sf"/>
</dbReference>
<reference evidence="1 2" key="1">
    <citation type="submission" date="2020-04" db="EMBL/GenBank/DDBJ databases">
        <authorList>
            <person name="Hitch T.C.A."/>
            <person name="Wylensek D."/>
            <person name="Clavel T."/>
        </authorList>
    </citation>
    <scope>NUCLEOTIDE SEQUENCE [LARGE SCALE GENOMIC DNA]</scope>
    <source>
        <strain evidence="1 2">WB01_D5_05</strain>
    </source>
</reference>
<dbReference type="SUPFAM" id="SSF140500">
    <property type="entry name" value="BAS1536-like"/>
    <property type="match status" value="1"/>
</dbReference>
<accession>A0A848CWG4</accession>
<dbReference type="InterPro" id="IPR018540">
    <property type="entry name" value="Spo0E-like"/>
</dbReference>
<proteinExistence type="predicted"/>